<evidence type="ECO:0000313" key="3">
    <source>
        <dbReference type="Proteomes" id="UP000673975"/>
    </source>
</evidence>
<name>A0A8J7UVM6_9BACT</name>
<proteinExistence type="predicted"/>
<gene>
    <name evidence="2" type="ORF">NATSA_08525</name>
</gene>
<sequence length="51" mass="5908">MSLTEYIRNGEKSVKRKKRNGIWESAEKSGTEWGRVRKKGEKKRGSAGKKR</sequence>
<feature type="region of interest" description="Disordered" evidence="1">
    <location>
        <begin position="1"/>
        <end position="51"/>
    </location>
</feature>
<evidence type="ECO:0000256" key="1">
    <source>
        <dbReference type="SAM" id="MobiDB-lite"/>
    </source>
</evidence>
<dbReference type="RefSeq" id="WP_210511653.1">
    <property type="nucleotide sequence ID" value="NZ_JAFIDN010000005.1"/>
</dbReference>
<evidence type="ECO:0000313" key="2">
    <source>
        <dbReference type="EMBL" id="MBP3192706.1"/>
    </source>
</evidence>
<accession>A0A8J7UVM6</accession>
<dbReference type="AlphaFoldDB" id="A0A8J7UVM6"/>
<keyword evidence="3" id="KW-1185">Reference proteome</keyword>
<feature type="compositionally biased region" description="Basic residues" evidence="1">
    <location>
        <begin position="36"/>
        <end position="51"/>
    </location>
</feature>
<reference evidence="2" key="1">
    <citation type="submission" date="2021-02" db="EMBL/GenBank/DDBJ databases">
        <title>Natronogracilivirga saccharolytica gen. nov. sp. nov. a new anaerobic, haloalkiliphilic carbohydrate-fermenting bacterium from soda lake and proposing of Cyclonatronumiaceae fam. nov. in the phylum Balneolaeota.</title>
        <authorList>
            <person name="Zhilina T.N."/>
            <person name="Sorokin D.Y."/>
            <person name="Zavarzina D.G."/>
            <person name="Toshchakov S.V."/>
            <person name="Kublanov I.V."/>
        </authorList>
    </citation>
    <scope>NUCLEOTIDE SEQUENCE</scope>
    <source>
        <strain evidence="2">Z-1702</strain>
    </source>
</reference>
<dbReference type="Proteomes" id="UP000673975">
    <property type="component" value="Unassembled WGS sequence"/>
</dbReference>
<comment type="caution">
    <text evidence="2">The sequence shown here is derived from an EMBL/GenBank/DDBJ whole genome shotgun (WGS) entry which is preliminary data.</text>
</comment>
<organism evidence="2 3">
    <name type="scientific">Natronogracilivirga saccharolytica</name>
    <dbReference type="NCBI Taxonomy" id="2812953"/>
    <lineage>
        <taxon>Bacteria</taxon>
        <taxon>Pseudomonadati</taxon>
        <taxon>Balneolota</taxon>
        <taxon>Balneolia</taxon>
        <taxon>Balneolales</taxon>
        <taxon>Cyclonatronaceae</taxon>
        <taxon>Natronogracilivirga</taxon>
    </lineage>
</organism>
<protein>
    <submittedName>
        <fullName evidence="2">Uncharacterized protein</fullName>
    </submittedName>
</protein>
<dbReference type="EMBL" id="JAFIDN010000005">
    <property type="protein sequence ID" value="MBP3192706.1"/>
    <property type="molecule type" value="Genomic_DNA"/>
</dbReference>